<evidence type="ECO:0000313" key="2">
    <source>
        <dbReference type="EMBL" id="KAF2197904.1"/>
    </source>
</evidence>
<keyword evidence="3" id="KW-1185">Reference proteome</keyword>
<evidence type="ECO:0000256" key="1">
    <source>
        <dbReference type="SAM" id="MobiDB-lite"/>
    </source>
</evidence>
<dbReference type="AlphaFoldDB" id="A0A9P4MM51"/>
<dbReference type="EMBL" id="ML994188">
    <property type="protein sequence ID" value="KAF2197904.1"/>
    <property type="molecule type" value="Genomic_DNA"/>
</dbReference>
<sequence>MDTGDKFFARRRKGIEKKCCSLLLQRPHVRITIVWQYTTTAGTETSVFRSHPDELLPSIDEMTKCSKLDSDMTMYPVHMHDLAKLPNFRQQIFGWQQGVGLSNEEPPPHVQQKVQSNEGEYCANFNLPLGSSSTAPNPRTLTPQLILSPPGTQTPQRNLTPQRTQTPSSQVQPQLERLEENFGLLDNSTSYLPNDGYNAVSQNYLPPKTRNAKRRRRGTINYTMAPPPNPRPVSQPKKVRGLRLVRSTNDIMQQQSQYQQPQQGNLGARTSSYDTAQASIVNIPRLTRGQARLIQDQTY</sequence>
<accession>A0A9P4MM51</accession>
<protein>
    <submittedName>
        <fullName evidence="2">Uncharacterized protein</fullName>
    </submittedName>
</protein>
<gene>
    <name evidence="2" type="ORF">GQ43DRAFT_185156</name>
</gene>
<dbReference type="Proteomes" id="UP000799536">
    <property type="component" value="Unassembled WGS sequence"/>
</dbReference>
<evidence type="ECO:0000313" key="3">
    <source>
        <dbReference type="Proteomes" id="UP000799536"/>
    </source>
</evidence>
<feature type="compositionally biased region" description="Polar residues" evidence="1">
    <location>
        <begin position="129"/>
        <end position="172"/>
    </location>
</feature>
<organism evidence="2 3">
    <name type="scientific">Delitschia confertaspora ATCC 74209</name>
    <dbReference type="NCBI Taxonomy" id="1513339"/>
    <lineage>
        <taxon>Eukaryota</taxon>
        <taxon>Fungi</taxon>
        <taxon>Dikarya</taxon>
        <taxon>Ascomycota</taxon>
        <taxon>Pezizomycotina</taxon>
        <taxon>Dothideomycetes</taxon>
        <taxon>Pleosporomycetidae</taxon>
        <taxon>Pleosporales</taxon>
        <taxon>Delitschiaceae</taxon>
        <taxon>Delitschia</taxon>
    </lineage>
</organism>
<comment type="caution">
    <text evidence="2">The sequence shown here is derived from an EMBL/GenBank/DDBJ whole genome shotgun (WGS) entry which is preliminary data.</text>
</comment>
<dbReference type="OrthoDB" id="3794358at2759"/>
<feature type="region of interest" description="Disordered" evidence="1">
    <location>
        <begin position="128"/>
        <end position="172"/>
    </location>
</feature>
<proteinExistence type="predicted"/>
<reference evidence="2" key="1">
    <citation type="journal article" date="2020" name="Stud. Mycol.">
        <title>101 Dothideomycetes genomes: a test case for predicting lifestyles and emergence of pathogens.</title>
        <authorList>
            <person name="Haridas S."/>
            <person name="Albert R."/>
            <person name="Binder M."/>
            <person name="Bloem J."/>
            <person name="Labutti K."/>
            <person name="Salamov A."/>
            <person name="Andreopoulos B."/>
            <person name="Baker S."/>
            <person name="Barry K."/>
            <person name="Bills G."/>
            <person name="Bluhm B."/>
            <person name="Cannon C."/>
            <person name="Castanera R."/>
            <person name="Culley D."/>
            <person name="Daum C."/>
            <person name="Ezra D."/>
            <person name="Gonzalez J."/>
            <person name="Henrissat B."/>
            <person name="Kuo A."/>
            <person name="Liang C."/>
            <person name="Lipzen A."/>
            <person name="Lutzoni F."/>
            <person name="Magnuson J."/>
            <person name="Mondo S."/>
            <person name="Nolan M."/>
            <person name="Ohm R."/>
            <person name="Pangilinan J."/>
            <person name="Park H.-J."/>
            <person name="Ramirez L."/>
            <person name="Alfaro M."/>
            <person name="Sun H."/>
            <person name="Tritt A."/>
            <person name="Yoshinaga Y."/>
            <person name="Zwiers L.-H."/>
            <person name="Turgeon B."/>
            <person name="Goodwin S."/>
            <person name="Spatafora J."/>
            <person name="Crous P."/>
            <person name="Grigoriev I."/>
        </authorList>
    </citation>
    <scope>NUCLEOTIDE SEQUENCE</scope>
    <source>
        <strain evidence="2">ATCC 74209</strain>
    </source>
</reference>
<name>A0A9P4MM51_9PLEO</name>